<evidence type="ECO:0000259" key="2">
    <source>
        <dbReference type="Pfam" id="PF01575"/>
    </source>
</evidence>
<dbReference type="GO" id="GO:0004300">
    <property type="term" value="F:enoyl-CoA hydratase activity"/>
    <property type="evidence" value="ECO:0007669"/>
    <property type="project" value="TreeGrafter"/>
</dbReference>
<dbReference type="EMBL" id="CP041636">
    <property type="protein sequence ID" value="QDO95796.1"/>
    <property type="molecule type" value="Genomic_DNA"/>
</dbReference>
<dbReference type="GO" id="GO:0006635">
    <property type="term" value="P:fatty acid beta-oxidation"/>
    <property type="evidence" value="ECO:0007669"/>
    <property type="project" value="TreeGrafter"/>
</dbReference>
<feature type="domain" description="MaoC-like" evidence="2">
    <location>
        <begin position="165"/>
        <end position="278"/>
    </location>
</feature>
<evidence type="ECO:0000259" key="3">
    <source>
        <dbReference type="Pfam" id="PF22622"/>
    </source>
</evidence>
<dbReference type="PANTHER" id="PTHR13078">
    <property type="entry name" value="PEROXISOMAL MULTIFUNCTIONAL ENZYME TYPE 2-RELATED"/>
    <property type="match status" value="1"/>
</dbReference>
<dbReference type="GO" id="GO:0044594">
    <property type="term" value="F:17-beta-hydroxysteroid dehydrogenase (NAD+) activity"/>
    <property type="evidence" value="ECO:0007669"/>
    <property type="project" value="TreeGrafter"/>
</dbReference>
<dbReference type="CDD" id="cd03448">
    <property type="entry name" value="HDE_HSD"/>
    <property type="match status" value="1"/>
</dbReference>
<dbReference type="Pfam" id="PF01575">
    <property type="entry name" value="MaoC_dehydratas"/>
    <property type="match status" value="1"/>
</dbReference>
<dbReference type="Proteomes" id="UP000317496">
    <property type="component" value="Chromosome"/>
</dbReference>
<gene>
    <name evidence="4" type="ORF">FNB15_00180</name>
</gene>
<feature type="region of interest" description="Disordered" evidence="1">
    <location>
        <begin position="147"/>
        <end position="173"/>
    </location>
</feature>
<dbReference type="Gene3D" id="3.10.129.10">
    <property type="entry name" value="Hotdog Thioesterase"/>
    <property type="match status" value="1"/>
</dbReference>
<organism evidence="4 5">
    <name type="scientific">Ferrovibrio terrae</name>
    <dbReference type="NCBI Taxonomy" id="2594003"/>
    <lineage>
        <taxon>Bacteria</taxon>
        <taxon>Pseudomonadati</taxon>
        <taxon>Pseudomonadota</taxon>
        <taxon>Alphaproteobacteria</taxon>
        <taxon>Rhodospirillales</taxon>
        <taxon>Rhodospirillaceae</taxon>
        <taxon>Ferrovibrio</taxon>
    </lineage>
</organism>
<dbReference type="RefSeq" id="WP_144066777.1">
    <property type="nucleotide sequence ID" value="NZ_CP041636.1"/>
</dbReference>
<dbReference type="InterPro" id="IPR002539">
    <property type="entry name" value="MaoC-like_dom"/>
</dbReference>
<sequence length="288" mass="31716">MPIVYDELLALDIPVREVNYSDRETMLYALSVGMGQDPMDLAELPFVFEKSLKALPSLSTVICWDDSWTPRTGINYVMVVHGEQRITIHKPLPASGRVKAKVRIKDVFDKGAGKGAIMLVENTITDATSGEKLVTLLSSTFARGDGGFGGPVRKPEDLPPKPHAIPDRKPDAGVTLKTQPNQALFYRLCGDRNPLHAEPAFAEAAGFPRPILHGLCTYGIAVRAVVKAVCDHDPSRIADINARFTAPVFPGETIHTEIWRDGNIVSFRARLMERDVVVLDHGRVELRD</sequence>
<dbReference type="PANTHER" id="PTHR13078:SF56">
    <property type="entry name" value="PEROXISOMAL MULTIFUNCTIONAL ENZYME TYPE 2"/>
    <property type="match status" value="1"/>
</dbReference>
<feature type="domain" description="Peroxisomal multifunctional enzyme type 2-like N-terminal" evidence="3">
    <location>
        <begin position="19"/>
        <end position="144"/>
    </location>
</feature>
<dbReference type="SUPFAM" id="SSF54637">
    <property type="entry name" value="Thioesterase/thiol ester dehydrase-isomerase"/>
    <property type="match status" value="2"/>
</dbReference>
<keyword evidence="5" id="KW-1185">Reference proteome</keyword>
<name>A0A516GWB2_9PROT</name>
<dbReference type="InterPro" id="IPR029069">
    <property type="entry name" value="HotDog_dom_sf"/>
</dbReference>
<dbReference type="OrthoDB" id="5522043at2"/>
<accession>A0A516GWB2</accession>
<dbReference type="AlphaFoldDB" id="A0A516GWB2"/>
<evidence type="ECO:0000313" key="5">
    <source>
        <dbReference type="Proteomes" id="UP000317496"/>
    </source>
</evidence>
<feature type="compositionally biased region" description="Basic and acidic residues" evidence="1">
    <location>
        <begin position="153"/>
        <end position="171"/>
    </location>
</feature>
<reference evidence="4 5" key="1">
    <citation type="submission" date="2019-07" db="EMBL/GenBank/DDBJ databases">
        <title>Genome sequencing for Ferrovibrio sp. K5.</title>
        <authorList>
            <person name="Park S.-J."/>
        </authorList>
    </citation>
    <scope>NUCLEOTIDE SEQUENCE [LARGE SCALE GENOMIC DNA]</scope>
    <source>
        <strain evidence="4 5">K5</strain>
    </source>
</reference>
<evidence type="ECO:0000256" key="1">
    <source>
        <dbReference type="SAM" id="MobiDB-lite"/>
    </source>
</evidence>
<evidence type="ECO:0000313" key="4">
    <source>
        <dbReference type="EMBL" id="QDO95796.1"/>
    </source>
</evidence>
<dbReference type="KEGG" id="fer:FNB15_00180"/>
<proteinExistence type="predicted"/>
<dbReference type="InterPro" id="IPR054357">
    <property type="entry name" value="MFE-2_N"/>
</dbReference>
<dbReference type="GO" id="GO:0003857">
    <property type="term" value="F:(3S)-3-hydroxyacyl-CoA dehydrogenase (NAD+) activity"/>
    <property type="evidence" value="ECO:0007669"/>
    <property type="project" value="TreeGrafter"/>
</dbReference>
<dbReference type="Pfam" id="PF22622">
    <property type="entry name" value="MFE-2_hydrat-2_N"/>
    <property type="match status" value="1"/>
</dbReference>
<protein>
    <submittedName>
        <fullName evidence="4">3-alpha,7-alpha, 12-alpha-trihydroxy-5-beta-cholest-24-enoyl-CoA hydratase</fullName>
    </submittedName>
</protein>